<gene>
    <name evidence="1" type="ORF">O181_130681</name>
</gene>
<comment type="caution">
    <text evidence="1">The sequence shown here is derived from an EMBL/GenBank/DDBJ whole genome shotgun (WGS) entry which is preliminary data.</text>
</comment>
<protein>
    <submittedName>
        <fullName evidence="1">Uncharacterized protein</fullName>
    </submittedName>
</protein>
<accession>A0A9Q3L379</accession>
<evidence type="ECO:0000313" key="2">
    <source>
        <dbReference type="Proteomes" id="UP000765509"/>
    </source>
</evidence>
<name>A0A9Q3L379_9BASI</name>
<dbReference type="Proteomes" id="UP000765509">
    <property type="component" value="Unassembled WGS sequence"/>
</dbReference>
<proteinExistence type="predicted"/>
<organism evidence="1 2">
    <name type="scientific">Austropuccinia psidii MF-1</name>
    <dbReference type="NCBI Taxonomy" id="1389203"/>
    <lineage>
        <taxon>Eukaryota</taxon>
        <taxon>Fungi</taxon>
        <taxon>Dikarya</taxon>
        <taxon>Basidiomycota</taxon>
        <taxon>Pucciniomycotina</taxon>
        <taxon>Pucciniomycetes</taxon>
        <taxon>Pucciniales</taxon>
        <taxon>Sphaerophragmiaceae</taxon>
        <taxon>Austropuccinia</taxon>
    </lineage>
</organism>
<evidence type="ECO:0000313" key="1">
    <source>
        <dbReference type="EMBL" id="MBW0590966.1"/>
    </source>
</evidence>
<dbReference type="EMBL" id="AVOT02140826">
    <property type="protein sequence ID" value="MBW0590966.1"/>
    <property type="molecule type" value="Genomic_DNA"/>
</dbReference>
<sequence length="286" mass="31885">MTTRRYSSMRICMCQHCSTQTHSSPEGDRPGVAFTPFQYKQHIKKLKSTISPKSLPNIPTSASGSECPQLLLDQTFPADYSPLAKSTFSTAPGLNSTAQKPYSSSQTLPPQDLGMIISAILTLRYNIPHRASRILNPALNLLIKSSISSSGGPPIPAFHIPQDLSTIFEHLQLEPVIQNYICCPQCFSLNGLTESVTPDQTHFQCHNDPNDHDPPCTQSLGKLIYLFEAHTQNTTNMKQNFIPTKHFIDQPFKNWLARSLQGARIMEILHQHQQSQTPKGSPKCDF</sequence>
<keyword evidence="2" id="KW-1185">Reference proteome</keyword>
<dbReference type="AlphaFoldDB" id="A0A9Q3L379"/>
<reference evidence="1" key="1">
    <citation type="submission" date="2021-03" db="EMBL/GenBank/DDBJ databases">
        <title>Draft genome sequence of rust myrtle Austropuccinia psidii MF-1, a brazilian biotype.</title>
        <authorList>
            <person name="Quecine M.C."/>
            <person name="Pachon D.M.R."/>
            <person name="Bonatelli M.L."/>
            <person name="Correr F.H."/>
            <person name="Franceschini L.M."/>
            <person name="Leite T.F."/>
            <person name="Margarido G.R.A."/>
            <person name="Almeida C.A."/>
            <person name="Ferrarezi J.A."/>
            <person name="Labate C.A."/>
        </authorList>
    </citation>
    <scope>NUCLEOTIDE SEQUENCE</scope>
    <source>
        <strain evidence="1">MF-1</strain>
    </source>
</reference>